<evidence type="ECO:0000256" key="2">
    <source>
        <dbReference type="ARBA" id="ARBA00004904"/>
    </source>
</evidence>
<dbReference type="InterPro" id="IPR017945">
    <property type="entry name" value="DHBP_synth_RibB-like_a/b_dom"/>
</dbReference>
<dbReference type="Pfam" id="PF00926">
    <property type="entry name" value="DHBP_synthase"/>
    <property type="match status" value="1"/>
</dbReference>
<evidence type="ECO:0000256" key="8">
    <source>
        <dbReference type="ARBA" id="ARBA00022741"/>
    </source>
</evidence>
<dbReference type="SUPFAM" id="SSF82114">
    <property type="entry name" value="Riboflavin kinase-like"/>
    <property type="match status" value="1"/>
</dbReference>
<evidence type="ECO:0000256" key="4">
    <source>
        <dbReference type="ARBA" id="ARBA00022630"/>
    </source>
</evidence>
<evidence type="ECO:0000313" key="12">
    <source>
        <dbReference type="EMBL" id="GAA5063705.1"/>
    </source>
</evidence>
<evidence type="ECO:0000256" key="5">
    <source>
        <dbReference type="ARBA" id="ARBA00022643"/>
    </source>
</evidence>
<comment type="pathway">
    <text evidence="2">Cofactor biosynthesis; riboflavin biosynthesis; 2-hydroxy-3-oxobutyl phosphate from D-ribulose 5-phosphate: step 1/1.</text>
</comment>
<dbReference type="EMBL" id="BAABJM010000005">
    <property type="protein sequence ID" value="GAA5063705.1"/>
    <property type="molecule type" value="Genomic_DNA"/>
</dbReference>
<accession>A0ABP9KU59</accession>
<sequence>MVCPTTRVQRALSDLCAGRPIVLTGTTPTQDAHIVLAAEKASIPAVAFLVRYGSGLICAALPGAECDRLRLPDMVGADRGNTGTEYTVSVDAVGPGTGISAADRARTLRLLADSTSGPDAFSRPGHVQPVRAARLGVLERRGAAEATVDLTAIAGLPRAGAFSALVSEDDPTAIATSREAERIAAEHGLCVVSVEDIAIYLRATQGHLQTRFTVVRESEHGQVHCTGYRSAVSGIDYVAYSLDRPIGHTTALVCLDIEDDPAPHLSPNIAAASLAAVAAHGYGTVIVVRNHDGVAHPSDVDADLVEVVRECGYTAPALHNFAPETRTMMWHFGLSIGEPLEAPDNSGTGAGARHSVLPGGLESRRVVGQVVRGDQRGRELGFRTANVELAESNSIADGVWAGRCFLVDGSVVAAAISVGRRPTFYGRGGLRLLEAHLLDFSGDLYGAVIEVHLDQWMRGQTTFASKEELIAALSADVIRTRALIADR</sequence>
<proteinExistence type="predicted"/>
<dbReference type="Gene3D" id="3.90.870.10">
    <property type="entry name" value="DHBP synthase"/>
    <property type="match status" value="1"/>
</dbReference>
<keyword evidence="9" id="KW-0067">ATP-binding</keyword>
<dbReference type="InterPro" id="IPR015865">
    <property type="entry name" value="Riboflavin_kinase_bac/euk"/>
</dbReference>
<dbReference type="SUPFAM" id="SSF55821">
    <property type="entry name" value="YrdC/RibB"/>
    <property type="match status" value="1"/>
</dbReference>
<comment type="function">
    <text evidence="1">Catalyzes the conversion of D-ribulose 5-phosphate to formate and 3,4-dihydroxy-2-butanone 4-phosphate.</text>
</comment>
<keyword evidence="6" id="KW-0808">Transferase</keyword>
<evidence type="ECO:0000256" key="6">
    <source>
        <dbReference type="ARBA" id="ARBA00022679"/>
    </source>
</evidence>
<dbReference type="PANTHER" id="PTHR21327:SF18">
    <property type="entry name" value="3,4-DIHYDROXY-2-BUTANONE 4-PHOSPHATE SYNTHASE"/>
    <property type="match status" value="1"/>
</dbReference>
<comment type="caution">
    <text evidence="12">The sequence shown here is derived from an EMBL/GenBank/DDBJ whole genome shotgun (WGS) entry which is preliminary data.</text>
</comment>
<dbReference type="PANTHER" id="PTHR21327">
    <property type="entry name" value="GTP CYCLOHYDROLASE II-RELATED"/>
    <property type="match status" value="1"/>
</dbReference>
<dbReference type="Pfam" id="PF01687">
    <property type="entry name" value="Flavokinase"/>
    <property type="match status" value="1"/>
</dbReference>
<evidence type="ECO:0000256" key="3">
    <source>
        <dbReference type="ARBA" id="ARBA00022619"/>
    </source>
</evidence>
<feature type="domain" description="Riboflavin kinase" evidence="11">
    <location>
        <begin position="365"/>
        <end position="485"/>
    </location>
</feature>
<protein>
    <recommendedName>
        <fullName evidence="11">Riboflavin kinase domain-containing protein</fullName>
    </recommendedName>
</protein>
<dbReference type="Gene3D" id="2.40.30.30">
    <property type="entry name" value="Riboflavin kinase-like"/>
    <property type="match status" value="1"/>
</dbReference>
<keyword evidence="13" id="KW-1185">Reference proteome</keyword>
<evidence type="ECO:0000256" key="9">
    <source>
        <dbReference type="ARBA" id="ARBA00022840"/>
    </source>
</evidence>
<dbReference type="InterPro" id="IPR023465">
    <property type="entry name" value="Riboflavin_kinase_dom_sf"/>
</dbReference>
<keyword evidence="5" id="KW-0288">FMN</keyword>
<dbReference type="Proteomes" id="UP001500603">
    <property type="component" value="Unassembled WGS sequence"/>
</dbReference>
<evidence type="ECO:0000256" key="7">
    <source>
        <dbReference type="ARBA" id="ARBA00022723"/>
    </source>
</evidence>
<keyword evidence="8" id="KW-0547">Nucleotide-binding</keyword>
<organism evidence="12 13">
    <name type="scientific">Nocardia callitridis</name>
    <dbReference type="NCBI Taxonomy" id="648753"/>
    <lineage>
        <taxon>Bacteria</taxon>
        <taxon>Bacillati</taxon>
        <taxon>Actinomycetota</taxon>
        <taxon>Actinomycetes</taxon>
        <taxon>Mycobacteriales</taxon>
        <taxon>Nocardiaceae</taxon>
        <taxon>Nocardia</taxon>
    </lineage>
</organism>
<name>A0ABP9KU59_9NOCA</name>
<evidence type="ECO:0000313" key="13">
    <source>
        <dbReference type="Proteomes" id="UP001500603"/>
    </source>
</evidence>
<gene>
    <name evidence="12" type="ORF">GCM10023318_48780</name>
</gene>
<evidence type="ECO:0000256" key="10">
    <source>
        <dbReference type="ARBA" id="ARBA00047880"/>
    </source>
</evidence>
<keyword evidence="4" id="KW-0285">Flavoprotein</keyword>
<comment type="catalytic activity">
    <reaction evidence="10">
        <text>riboflavin + ATP = FMN + ADP + H(+)</text>
        <dbReference type="Rhea" id="RHEA:14357"/>
        <dbReference type="ChEBI" id="CHEBI:15378"/>
        <dbReference type="ChEBI" id="CHEBI:30616"/>
        <dbReference type="ChEBI" id="CHEBI:57986"/>
        <dbReference type="ChEBI" id="CHEBI:58210"/>
        <dbReference type="ChEBI" id="CHEBI:456216"/>
        <dbReference type="EC" id="2.7.1.26"/>
    </reaction>
</comment>
<evidence type="ECO:0000256" key="1">
    <source>
        <dbReference type="ARBA" id="ARBA00002284"/>
    </source>
</evidence>
<keyword evidence="7" id="KW-0479">Metal-binding</keyword>
<evidence type="ECO:0000259" key="11">
    <source>
        <dbReference type="SMART" id="SM00904"/>
    </source>
</evidence>
<keyword evidence="3" id="KW-0686">Riboflavin biosynthesis</keyword>
<dbReference type="InterPro" id="IPR000422">
    <property type="entry name" value="DHBP_synthase_RibB"/>
</dbReference>
<dbReference type="SMART" id="SM00904">
    <property type="entry name" value="Flavokinase"/>
    <property type="match status" value="1"/>
</dbReference>
<reference evidence="13" key="1">
    <citation type="journal article" date="2019" name="Int. J. Syst. Evol. Microbiol.">
        <title>The Global Catalogue of Microorganisms (GCM) 10K type strain sequencing project: providing services to taxonomists for standard genome sequencing and annotation.</title>
        <authorList>
            <consortium name="The Broad Institute Genomics Platform"/>
            <consortium name="The Broad Institute Genome Sequencing Center for Infectious Disease"/>
            <person name="Wu L."/>
            <person name="Ma J."/>
        </authorList>
    </citation>
    <scope>NUCLEOTIDE SEQUENCE [LARGE SCALE GENOMIC DNA]</scope>
    <source>
        <strain evidence="13">JCM 18298</strain>
    </source>
</reference>